<dbReference type="EMBL" id="KV448137">
    <property type="protein sequence ID" value="OAX43471.1"/>
    <property type="molecule type" value="Genomic_DNA"/>
</dbReference>
<organism evidence="2 3">
    <name type="scientific">Rhizopogon vinicolor AM-OR11-026</name>
    <dbReference type="NCBI Taxonomy" id="1314800"/>
    <lineage>
        <taxon>Eukaryota</taxon>
        <taxon>Fungi</taxon>
        <taxon>Dikarya</taxon>
        <taxon>Basidiomycota</taxon>
        <taxon>Agaricomycotina</taxon>
        <taxon>Agaricomycetes</taxon>
        <taxon>Agaricomycetidae</taxon>
        <taxon>Boletales</taxon>
        <taxon>Suillineae</taxon>
        <taxon>Rhizopogonaceae</taxon>
        <taxon>Rhizopogon</taxon>
    </lineage>
</organism>
<feature type="compositionally biased region" description="Pro residues" evidence="1">
    <location>
        <begin position="1"/>
        <end position="10"/>
    </location>
</feature>
<keyword evidence="3" id="KW-1185">Reference proteome</keyword>
<dbReference type="InParanoid" id="A0A1B7NEZ1"/>
<feature type="compositionally biased region" description="Polar residues" evidence="1">
    <location>
        <begin position="129"/>
        <end position="146"/>
    </location>
</feature>
<feature type="compositionally biased region" description="Low complexity" evidence="1">
    <location>
        <begin position="147"/>
        <end position="158"/>
    </location>
</feature>
<gene>
    <name evidence="2" type="ORF">K503DRAFT_796273</name>
</gene>
<feature type="region of interest" description="Disordered" evidence="1">
    <location>
        <begin position="34"/>
        <end position="198"/>
    </location>
</feature>
<feature type="region of interest" description="Disordered" evidence="1">
    <location>
        <begin position="239"/>
        <end position="317"/>
    </location>
</feature>
<dbReference type="AlphaFoldDB" id="A0A1B7NEZ1"/>
<dbReference type="Proteomes" id="UP000092154">
    <property type="component" value="Unassembled WGS sequence"/>
</dbReference>
<feature type="region of interest" description="Disordered" evidence="1">
    <location>
        <begin position="1"/>
        <end position="22"/>
    </location>
</feature>
<evidence type="ECO:0000256" key="1">
    <source>
        <dbReference type="SAM" id="MobiDB-lite"/>
    </source>
</evidence>
<feature type="compositionally biased region" description="Polar residues" evidence="1">
    <location>
        <begin position="178"/>
        <end position="189"/>
    </location>
</feature>
<sequence>MTDPFVPPPSYELSQQGWHDQKIPEKLQELILSKIPIQGVEEERDEDDSKDSKEPEKQPSLFQTPVQPLRVQKRTPRGARPLPPSPADAQSRSKPAASAPPLKEKEALQNHEAVFSPPPPFTVVGPTPNNRASFNPSPVHSRQQRPSSSLSSSSSYSSVQPHADSYRRISHSPYLEHSSLSPPENSTPATRMRFDPSIAYGTSSNTLYDLWERPSHSTSNNAPSLYSSAVSSYLHPASAVNPGSRSSYLGMNRYPTSPRPSSLSSDTLTSASGPVAPALQYHSPYQTLSPSARPRPSQGERVRWATSEAEFTRDIYP</sequence>
<reference evidence="2 3" key="1">
    <citation type="submission" date="2016-06" db="EMBL/GenBank/DDBJ databases">
        <title>Comparative genomics of the ectomycorrhizal sister species Rhizopogon vinicolor and Rhizopogon vesiculosus (Basidiomycota: Boletales) reveals a divergence of the mating type B locus.</title>
        <authorList>
            <consortium name="DOE Joint Genome Institute"/>
            <person name="Mujic A.B."/>
            <person name="Kuo A."/>
            <person name="Tritt A."/>
            <person name="Lipzen A."/>
            <person name="Chen C."/>
            <person name="Johnson J."/>
            <person name="Sharma A."/>
            <person name="Barry K."/>
            <person name="Grigoriev I.V."/>
            <person name="Spatafora J.W."/>
        </authorList>
    </citation>
    <scope>NUCLEOTIDE SEQUENCE [LARGE SCALE GENOMIC DNA]</scope>
    <source>
        <strain evidence="2 3">AM-OR11-026</strain>
    </source>
</reference>
<protein>
    <submittedName>
        <fullName evidence="2">Uncharacterized protein</fullName>
    </submittedName>
</protein>
<proteinExistence type="predicted"/>
<accession>A0A1B7NEZ1</accession>
<evidence type="ECO:0000313" key="2">
    <source>
        <dbReference type="EMBL" id="OAX43471.1"/>
    </source>
</evidence>
<name>A0A1B7NEZ1_9AGAM</name>
<feature type="compositionally biased region" description="Acidic residues" evidence="1">
    <location>
        <begin position="40"/>
        <end position="49"/>
    </location>
</feature>
<evidence type="ECO:0000313" key="3">
    <source>
        <dbReference type="Proteomes" id="UP000092154"/>
    </source>
</evidence>
<dbReference type="OrthoDB" id="2797886at2759"/>
<feature type="compositionally biased region" description="Low complexity" evidence="1">
    <location>
        <begin position="255"/>
        <end position="272"/>
    </location>
</feature>